<dbReference type="AlphaFoldDB" id="A0A368KY79"/>
<organism evidence="1 2">
    <name type="scientific">Bremerella cremea</name>
    <dbReference type="NCBI Taxonomy" id="1031537"/>
    <lineage>
        <taxon>Bacteria</taxon>
        <taxon>Pseudomonadati</taxon>
        <taxon>Planctomycetota</taxon>
        <taxon>Planctomycetia</taxon>
        <taxon>Pirellulales</taxon>
        <taxon>Pirellulaceae</taxon>
        <taxon>Bremerella</taxon>
    </lineage>
</organism>
<dbReference type="EMBL" id="QPEX01000010">
    <property type="protein sequence ID" value="RCS54182.1"/>
    <property type="molecule type" value="Genomic_DNA"/>
</dbReference>
<sequence length="236" mass="26351">MFSPMTPIEIVQQAVANPNRFQEIACQLSEFAPDFEATRWLCQAYRAGQVTAAEAAYLLGLLRHAAGYDTAKEILQGNFRHASEKYAGEAMFLIRGQDAYHDLRSLMLEHPHILVRQGAASGLALFHTADIVPDFLQAFYEGKLWPKDVAFHVAGCHPSEEQLLSLLLAEDEQAQALGLHIVEPLIAAENLPHCPGEPVKKEVARLLAAPAFRPKRKHVRSLYLWATGQKTLRNNY</sequence>
<evidence type="ECO:0008006" key="3">
    <source>
        <dbReference type="Google" id="ProtNLM"/>
    </source>
</evidence>
<dbReference type="Proteomes" id="UP000253562">
    <property type="component" value="Unassembled WGS sequence"/>
</dbReference>
<evidence type="ECO:0000313" key="2">
    <source>
        <dbReference type="Proteomes" id="UP000253562"/>
    </source>
</evidence>
<accession>A0A368KY79</accession>
<evidence type="ECO:0000313" key="1">
    <source>
        <dbReference type="EMBL" id="RCS54182.1"/>
    </source>
</evidence>
<comment type="caution">
    <text evidence="1">The sequence shown here is derived from an EMBL/GenBank/DDBJ whole genome shotgun (WGS) entry which is preliminary data.</text>
</comment>
<reference evidence="1 2" key="1">
    <citation type="submission" date="2018-07" db="EMBL/GenBank/DDBJ databases">
        <title>Comparative genomes isolates from brazilian mangrove.</title>
        <authorList>
            <person name="De Araujo J.E."/>
            <person name="Taketani R.G."/>
            <person name="Silva M.C.P."/>
            <person name="Lourenco M.V."/>
            <person name="Oliveira V.M."/>
            <person name="Andreote F.D."/>
        </authorList>
    </citation>
    <scope>NUCLEOTIDE SEQUENCE [LARGE SCALE GENOMIC DNA]</scope>
    <source>
        <strain evidence="1 2">HEX PRIS-MGV</strain>
    </source>
</reference>
<gene>
    <name evidence="1" type="ORF">DTL42_03260</name>
</gene>
<protein>
    <recommendedName>
        <fullName evidence="3">HEAT repeat domain-containing protein</fullName>
    </recommendedName>
</protein>
<proteinExistence type="predicted"/>
<name>A0A368KY79_9BACT</name>